<evidence type="ECO:0000256" key="7">
    <source>
        <dbReference type="RuleBase" id="RU363032"/>
    </source>
</evidence>
<evidence type="ECO:0000256" key="6">
    <source>
        <dbReference type="ARBA" id="ARBA00023136"/>
    </source>
</evidence>
<evidence type="ECO:0000259" key="8">
    <source>
        <dbReference type="PROSITE" id="PS50928"/>
    </source>
</evidence>
<accession>A0ABU1NHE9</accession>
<dbReference type="SUPFAM" id="SSF161098">
    <property type="entry name" value="MetI-like"/>
    <property type="match status" value="1"/>
</dbReference>
<dbReference type="Pfam" id="PF00528">
    <property type="entry name" value="BPD_transp_1"/>
    <property type="match status" value="1"/>
</dbReference>
<feature type="transmembrane region" description="Helical" evidence="7">
    <location>
        <begin position="285"/>
        <end position="306"/>
    </location>
</feature>
<evidence type="ECO:0000313" key="10">
    <source>
        <dbReference type="Proteomes" id="UP001184230"/>
    </source>
</evidence>
<evidence type="ECO:0000313" key="9">
    <source>
        <dbReference type="EMBL" id="MDR6537793.1"/>
    </source>
</evidence>
<keyword evidence="5 7" id="KW-1133">Transmembrane helix</keyword>
<reference evidence="9 10" key="1">
    <citation type="submission" date="2023-07" db="EMBL/GenBank/DDBJ databases">
        <title>Sorghum-associated microbial communities from plants grown in Nebraska, USA.</title>
        <authorList>
            <person name="Schachtman D."/>
        </authorList>
    </citation>
    <scope>NUCLEOTIDE SEQUENCE [LARGE SCALE GENOMIC DNA]</scope>
    <source>
        <strain evidence="9 10">DS1781</strain>
    </source>
</reference>
<dbReference type="Gene3D" id="1.10.3720.10">
    <property type="entry name" value="MetI-like"/>
    <property type="match status" value="1"/>
</dbReference>
<feature type="domain" description="ABC transmembrane type-1" evidence="8">
    <location>
        <begin position="116"/>
        <end position="306"/>
    </location>
</feature>
<evidence type="ECO:0000256" key="4">
    <source>
        <dbReference type="ARBA" id="ARBA00022692"/>
    </source>
</evidence>
<dbReference type="InterPro" id="IPR050366">
    <property type="entry name" value="BP-dependent_transpt_permease"/>
</dbReference>
<evidence type="ECO:0000256" key="3">
    <source>
        <dbReference type="ARBA" id="ARBA00022475"/>
    </source>
</evidence>
<evidence type="ECO:0000256" key="2">
    <source>
        <dbReference type="ARBA" id="ARBA00022448"/>
    </source>
</evidence>
<gene>
    <name evidence="9" type="ORF">J2739_003574</name>
</gene>
<dbReference type="Pfam" id="PF12911">
    <property type="entry name" value="OppC_N"/>
    <property type="match status" value="1"/>
</dbReference>
<dbReference type="InterPro" id="IPR000515">
    <property type="entry name" value="MetI-like"/>
</dbReference>
<dbReference type="PANTHER" id="PTHR43386">
    <property type="entry name" value="OLIGOPEPTIDE TRANSPORT SYSTEM PERMEASE PROTEIN APPC"/>
    <property type="match status" value="1"/>
</dbReference>
<dbReference type="Proteomes" id="UP001184230">
    <property type="component" value="Unassembled WGS sequence"/>
</dbReference>
<comment type="similarity">
    <text evidence="7">Belongs to the binding-protein-dependent transport system permease family.</text>
</comment>
<dbReference type="PROSITE" id="PS50928">
    <property type="entry name" value="ABC_TM1"/>
    <property type="match status" value="1"/>
</dbReference>
<organism evidence="9 10">
    <name type="scientific">Variovorax soli</name>
    <dbReference type="NCBI Taxonomy" id="376815"/>
    <lineage>
        <taxon>Bacteria</taxon>
        <taxon>Pseudomonadati</taxon>
        <taxon>Pseudomonadota</taxon>
        <taxon>Betaproteobacteria</taxon>
        <taxon>Burkholderiales</taxon>
        <taxon>Comamonadaceae</taxon>
        <taxon>Variovorax</taxon>
    </lineage>
</organism>
<evidence type="ECO:0000256" key="1">
    <source>
        <dbReference type="ARBA" id="ARBA00004651"/>
    </source>
</evidence>
<keyword evidence="4 7" id="KW-0812">Transmembrane</keyword>
<sequence length="320" mass="33446">MSTQFASLGEGTAVPASPVPKPAAAAAPADSPLRLFVRQYAESKIALIGAALLLLLALAALLAPVLAPQNPYDLAQLDILDARLPPGSHAGEGGRLYLLGTDEQGRDMLSAMLYGLRISLAIGIVATVAALSLGCTLGLLAAYAGGRLDAFLMRVVDIQLSFPAILLALVLITVLQPGVGNVALALVAVQWAYYARTVRAAALVERKREYIEAAQGLGLSGARIVFRHLLPNCLPPVIVVAALQVANAIALEATLSFLGIGVPITEPSLGLMIANGQQSLLAGQYWMSVYPGLLLLATILAINLVADQLRDVLNPRLSRQ</sequence>
<comment type="subcellular location">
    <subcellularLocation>
        <location evidence="1 7">Cell membrane</location>
        <topology evidence="1 7">Multi-pass membrane protein</topology>
    </subcellularLocation>
</comment>
<comment type="caution">
    <text evidence="9">The sequence shown here is derived from an EMBL/GenBank/DDBJ whole genome shotgun (WGS) entry which is preliminary data.</text>
</comment>
<dbReference type="InterPro" id="IPR035906">
    <property type="entry name" value="MetI-like_sf"/>
</dbReference>
<keyword evidence="2 7" id="KW-0813">Transport</keyword>
<dbReference type="RefSeq" id="WP_309903991.1">
    <property type="nucleotide sequence ID" value="NZ_JAVDRF010000007.1"/>
</dbReference>
<feature type="transmembrane region" description="Helical" evidence="7">
    <location>
        <begin position="237"/>
        <end position="265"/>
    </location>
</feature>
<feature type="transmembrane region" description="Helical" evidence="7">
    <location>
        <begin position="155"/>
        <end position="175"/>
    </location>
</feature>
<feature type="transmembrane region" description="Helical" evidence="7">
    <location>
        <begin position="118"/>
        <end position="143"/>
    </location>
</feature>
<keyword evidence="6 7" id="KW-0472">Membrane</keyword>
<dbReference type="EMBL" id="JAVDRF010000007">
    <property type="protein sequence ID" value="MDR6537793.1"/>
    <property type="molecule type" value="Genomic_DNA"/>
</dbReference>
<proteinExistence type="inferred from homology"/>
<dbReference type="CDD" id="cd06261">
    <property type="entry name" value="TM_PBP2"/>
    <property type="match status" value="1"/>
</dbReference>
<name>A0ABU1NHE9_9BURK</name>
<feature type="transmembrane region" description="Helical" evidence="7">
    <location>
        <begin position="45"/>
        <end position="67"/>
    </location>
</feature>
<keyword evidence="10" id="KW-1185">Reference proteome</keyword>
<dbReference type="PANTHER" id="PTHR43386:SF26">
    <property type="entry name" value="ABC TRANSPORTER PERMEASE PROTEIN"/>
    <property type="match status" value="1"/>
</dbReference>
<keyword evidence="3" id="KW-1003">Cell membrane</keyword>
<evidence type="ECO:0000256" key="5">
    <source>
        <dbReference type="ARBA" id="ARBA00022989"/>
    </source>
</evidence>
<protein>
    <submittedName>
        <fullName evidence="9">Peptide/nickel transport system permease protein</fullName>
    </submittedName>
</protein>
<dbReference type="InterPro" id="IPR025966">
    <property type="entry name" value="OppC_N"/>
</dbReference>